<proteinExistence type="predicted"/>
<gene>
    <name evidence="1" type="ORF">D1222_08130</name>
</gene>
<keyword evidence="2" id="KW-1185">Reference proteome</keyword>
<dbReference type="EMBL" id="QWGA01000004">
    <property type="protein sequence ID" value="RIJ29796.1"/>
    <property type="molecule type" value="Genomic_DNA"/>
</dbReference>
<accession>A0A399RDY5</accession>
<name>A0A399RDY5_9PROT</name>
<sequence>MDVRVFEKYATLPGNPYRKTIDTALALSTTEQLVDIRDIVKSIRLLGRIFLVLDDSKNPSLTDYEFESIIGECATYNSLGELTCIIHGQASSLMYDYWLGYKYIDSIYCINKEIESLIVSWEIN</sequence>
<reference evidence="1 2" key="1">
    <citation type="submission" date="2018-08" db="EMBL/GenBank/DDBJ databases">
        <title>Henriciella mobilis sp. nov., isolated from seawater.</title>
        <authorList>
            <person name="Cheng H."/>
            <person name="Wu Y.-H."/>
            <person name="Xu X.-W."/>
            <person name="Guo L.-L."/>
        </authorList>
    </citation>
    <scope>NUCLEOTIDE SEQUENCE [LARGE SCALE GENOMIC DNA]</scope>
    <source>
        <strain evidence="1 2">CCUG67844</strain>
    </source>
</reference>
<protein>
    <submittedName>
        <fullName evidence="1">Uncharacterized protein</fullName>
    </submittedName>
</protein>
<dbReference type="AlphaFoldDB" id="A0A399RDY5"/>
<organism evidence="1 2">
    <name type="scientific">Henriciella algicola</name>
    <dbReference type="NCBI Taxonomy" id="1608422"/>
    <lineage>
        <taxon>Bacteria</taxon>
        <taxon>Pseudomonadati</taxon>
        <taxon>Pseudomonadota</taxon>
        <taxon>Alphaproteobacteria</taxon>
        <taxon>Hyphomonadales</taxon>
        <taxon>Hyphomonadaceae</taxon>
        <taxon>Henriciella</taxon>
    </lineage>
</organism>
<dbReference type="Proteomes" id="UP000265845">
    <property type="component" value="Unassembled WGS sequence"/>
</dbReference>
<comment type="caution">
    <text evidence="1">The sequence shown here is derived from an EMBL/GenBank/DDBJ whole genome shotgun (WGS) entry which is preliminary data.</text>
</comment>
<evidence type="ECO:0000313" key="1">
    <source>
        <dbReference type="EMBL" id="RIJ29796.1"/>
    </source>
</evidence>
<evidence type="ECO:0000313" key="2">
    <source>
        <dbReference type="Proteomes" id="UP000265845"/>
    </source>
</evidence>